<dbReference type="CDD" id="cd00018">
    <property type="entry name" value="AP2"/>
    <property type="match status" value="1"/>
</dbReference>
<dbReference type="InterPro" id="IPR016177">
    <property type="entry name" value="DNA-bd_dom_sf"/>
</dbReference>
<dbReference type="SUPFAM" id="SSF54171">
    <property type="entry name" value="DNA-binding domain"/>
    <property type="match status" value="1"/>
</dbReference>
<evidence type="ECO:0000313" key="8">
    <source>
        <dbReference type="EMBL" id="KAJ4752461.1"/>
    </source>
</evidence>
<dbReference type="GO" id="GO:0003700">
    <property type="term" value="F:DNA-binding transcription factor activity"/>
    <property type="evidence" value="ECO:0007669"/>
    <property type="project" value="InterPro"/>
</dbReference>
<dbReference type="PANTHER" id="PTHR31194:SF140">
    <property type="entry name" value="ETHYLENE-RESPONSIVE TRANSCRIPTION FACTOR CRF2"/>
    <property type="match status" value="1"/>
</dbReference>
<dbReference type="EMBL" id="JAMFTS010000005">
    <property type="protein sequence ID" value="KAJ4752461.1"/>
    <property type="molecule type" value="Genomic_DNA"/>
</dbReference>
<name>A0AAV8CB76_9POAL</name>
<dbReference type="Gene3D" id="3.30.730.10">
    <property type="entry name" value="AP2/ERF domain"/>
    <property type="match status" value="1"/>
</dbReference>
<feature type="compositionally biased region" description="Polar residues" evidence="6">
    <location>
        <begin position="341"/>
        <end position="381"/>
    </location>
</feature>
<keyword evidence="2" id="KW-0805">Transcription regulation</keyword>
<dbReference type="PANTHER" id="PTHR31194">
    <property type="entry name" value="SHN SHINE , DNA BINDING / TRANSCRIPTION FACTOR"/>
    <property type="match status" value="1"/>
</dbReference>
<evidence type="ECO:0000256" key="5">
    <source>
        <dbReference type="ARBA" id="ARBA00023242"/>
    </source>
</evidence>
<dbReference type="GO" id="GO:0005634">
    <property type="term" value="C:nucleus"/>
    <property type="evidence" value="ECO:0007669"/>
    <property type="project" value="UniProtKB-SubCell"/>
</dbReference>
<feature type="domain" description="AP2/ERF" evidence="7">
    <location>
        <begin position="286"/>
        <end position="343"/>
    </location>
</feature>
<evidence type="ECO:0000259" key="7">
    <source>
        <dbReference type="PROSITE" id="PS51032"/>
    </source>
</evidence>
<protein>
    <submittedName>
        <fullName evidence="8">Ethylene-responsive transcription factor CRF2</fullName>
    </submittedName>
</protein>
<keyword evidence="5" id="KW-0539">Nucleus</keyword>
<dbReference type="InterPro" id="IPR050913">
    <property type="entry name" value="AP2/ERF_ERF"/>
</dbReference>
<dbReference type="PRINTS" id="PR00367">
    <property type="entry name" value="ETHRSPELEMNT"/>
</dbReference>
<evidence type="ECO:0000256" key="4">
    <source>
        <dbReference type="ARBA" id="ARBA00023163"/>
    </source>
</evidence>
<feature type="compositionally biased region" description="Acidic residues" evidence="6">
    <location>
        <begin position="215"/>
        <end position="228"/>
    </location>
</feature>
<evidence type="ECO:0000256" key="6">
    <source>
        <dbReference type="SAM" id="MobiDB-lite"/>
    </source>
</evidence>
<dbReference type="FunFam" id="3.30.730.10:FF:000001">
    <property type="entry name" value="Ethylene-responsive transcription factor 2"/>
    <property type="match status" value="1"/>
</dbReference>
<evidence type="ECO:0000313" key="9">
    <source>
        <dbReference type="Proteomes" id="UP001140206"/>
    </source>
</evidence>
<feature type="compositionally biased region" description="Polar residues" evidence="6">
    <location>
        <begin position="183"/>
        <end position="193"/>
    </location>
</feature>
<dbReference type="Proteomes" id="UP001140206">
    <property type="component" value="Chromosome 5"/>
</dbReference>
<evidence type="ECO:0000256" key="3">
    <source>
        <dbReference type="ARBA" id="ARBA00023125"/>
    </source>
</evidence>
<feature type="region of interest" description="Disordered" evidence="6">
    <location>
        <begin position="341"/>
        <end position="382"/>
    </location>
</feature>
<reference evidence="8" key="1">
    <citation type="submission" date="2022-08" db="EMBL/GenBank/DDBJ databases">
        <authorList>
            <person name="Marques A."/>
        </authorList>
    </citation>
    <scope>NUCLEOTIDE SEQUENCE</scope>
    <source>
        <strain evidence="8">RhyPub2mFocal</strain>
        <tissue evidence="8">Leaves</tissue>
    </source>
</reference>
<feature type="region of interest" description="Disordered" evidence="6">
    <location>
        <begin position="178"/>
        <end position="284"/>
    </location>
</feature>
<sequence>MSRDHTTRTGPFSRCKRYGHQSEKRTLLSSCRLTIGSYPDAAAGWFIPILKDFKQAKNLKGRRSRLGVSPSSSLEHRVSLSLSLSLSSVSPILSLSLNPLLNLSLSTSSKSRPFLLLCLSLVSTHSTLYKNNKQLSTYPLQTKLRISSSQGQSQTEKEKNPCNAKMMMEGGCFPIPVKRSEHVTVTSKPVTSRSRPRSGHRTSDPKPRTIRIFYDDNEATDSSSDEEEPSHTHRRVRRYVQEIRLEPKMPKKKPSASPEIVPKETPAKKRKAPVTTPAVDASGAPRFRGVRRRPWGKYAAEIRDPLRRVRVWLGTFDTAEEAAKVYDSAAIKLRGPDATTNFANPLKKSPSSDNITSSSAGYESTEESQNINMSSPKSVLRSNELPETKLPEKQLLQQTCTKPVTSSCSVSVATEPQFQLPDDEPIFDDFWSSFGFGFGLDSFDIGSSSDPMFFDDLEKTVGGWSEPWRKDLSIEGFGGGGAGESTWQEEECFRDITDLFPLEDIPAVY</sequence>
<dbReference type="InterPro" id="IPR001471">
    <property type="entry name" value="AP2/ERF_dom"/>
</dbReference>
<dbReference type="InterPro" id="IPR036955">
    <property type="entry name" value="AP2/ERF_dom_sf"/>
</dbReference>
<evidence type="ECO:0000256" key="1">
    <source>
        <dbReference type="ARBA" id="ARBA00004123"/>
    </source>
</evidence>
<dbReference type="AlphaFoldDB" id="A0AAV8CB76"/>
<organism evidence="8 9">
    <name type="scientific">Rhynchospora pubera</name>
    <dbReference type="NCBI Taxonomy" id="906938"/>
    <lineage>
        <taxon>Eukaryota</taxon>
        <taxon>Viridiplantae</taxon>
        <taxon>Streptophyta</taxon>
        <taxon>Embryophyta</taxon>
        <taxon>Tracheophyta</taxon>
        <taxon>Spermatophyta</taxon>
        <taxon>Magnoliopsida</taxon>
        <taxon>Liliopsida</taxon>
        <taxon>Poales</taxon>
        <taxon>Cyperaceae</taxon>
        <taxon>Cyperoideae</taxon>
        <taxon>Rhynchosporeae</taxon>
        <taxon>Rhynchospora</taxon>
    </lineage>
</organism>
<evidence type="ECO:0000256" key="2">
    <source>
        <dbReference type="ARBA" id="ARBA00023015"/>
    </source>
</evidence>
<proteinExistence type="predicted"/>
<keyword evidence="4" id="KW-0804">Transcription</keyword>
<gene>
    <name evidence="8" type="ORF">LUZ62_086866</name>
</gene>
<comment type="caution">
    <text evidence="8">The sequence shown here is derived from an EMBL/GenBank/DDBJ whole genome shotgun (WGS) entry which is preliminary data.</text>
</comment>
<dbReference type="GO" id="GO:0003677">
    <property type="term" value="F:DNA binding"/>
    <property type="evidence" value="ECO:0007669"/>
    <property type="project" value="UniProtKB-KW"/>
</dbReference>
<feature type="compositionally biased region" description="Basic and acidic residues" evidence="6">
    <location>
        <begin position="239"/>
        <end position="249"/>
    </location>
</feature>
<dbReference type="Pfam" id="PF00847">
    <property type="entry name" value="AP2"/>
    <property type="match status" value="1"/>
</dbReference>
<keyword evidence="3" id="KW-0238">DNA-binding</keyword>
<keyword evidence="9" id="KW-1185">Reference proteome</keyword>
<dbReference type="SMART" id="SM00380">
    <property type="entry name" value="AP2"/>
    <property type="match status" value="1"/>
</dbReference>
<accession>A0AAV8CB76</accession>
<comment type="subcellular location">
    <subcellularLocation>
        <location evidence="1">Nucleus</location>
    </subcellularLocation>
</comment>
<dbReference type="PROSITE" id="PS51032">
    <property type="entry name" value="AP2_ERF"/>
    <property type="match status" value="1"/>
</dbReference>